<dbReference type="AlphaFoldDB" id="A0A409WCD5"/>
<dbReference type="EMBL" id="NHYE01005191">
    <property type="protein sequence ID" value="PPQ76149.1"/>
    <property type="molecule type" value="Genomic_DNA"/>
</dbReference>
<organism evidence="1 2">
    <name type="scientific">Gymnopilus dilepis</name>
    <dbReference type="NCBI Taxonomy" id="231916"/>
    <lineage>
        <taxon>Eukaryota</taxon>
        <taxon>Fungi</taxon>
        <taxon>Dikarya</taxon>
        <taxon>Basidiomycota</taxon>
        <taxon>Agaricomycotina</taxon>
        <taxon>Agaricomycetes</taxon>
        <taxon>Agaricomycetidae</taxon>
        <taxon>Agaricales</taxon>
        <taxon>Agaricineae</taxon>
        <taxon>Hymenogastraceae</taxon>
        <taxon>Gymnopilus</taxon>
    </lineage>
</organism>
<name>A0A409WCD5_9AGAR</name>
<evidence type="ECO:0000313" key="2">
    <source>
        <dbReference type="Proteomes" id="UP000284706"/>
    </source>
</evidence>
<comment type="caution">
    <text evidence="1">The sequence shown here is derived from an EMBL/GenBank/DDBJ whole genome shotgun (WGS) entry which is preliminary data.</text>
</comment>
<dbReference type="OrthoDB" id="2900663at2759"/>
<evidence type="ECO:0000313" key="1">
    <source>
        <dbReference type="EMBL" id="PPQ76149.1"/>
    </source>
</evidence>
<protein>
    <submittedName>
        <fullName evidence="1">Uncharacterized protein</fullName>
    </submittedName>
</protein>
<accession>A0A409WCD5</accession>
<sequence>MPPQPAFINDKIENLVRKCVVFPADGSGVRLVHMIARTVTLEDDNSWLRCHDRCIDMVSTYGDEYSKLRVAPHEQTPNARYLIHYNMSPNLPLNLTVAGVVGSSASDVKADKRLFWRGDVAVLKTRRKIPTLDFVLETLNADEDDFGLLEDVLRKQYQEGMLEKNLQWDEYIWKTHGEGAEEYNYAKIVNTKCREPPIQPPSHVNSFSDKVSSAYSTFQALLGYQTASSDPVSEETICLQSSQELTRFHPVLKNTAQRVKNLAIIGMFNRKESDIDTILAMCNGVENLLVSAAVYNLGFFTNPQAGQKLRRLTIQLRKFRPPSGSQPNFYHPCFSNITHLHLDDDDDDWPTYQGWDNLSKLTHLALSCSGPPESTLPFIQQNLPTVQYVALVHYRNGEDGRYCHPTVNNEPHMRAKWGARVVFLSSIHFNDWKRGARGDGDFWDIVEREVERRLRAVLDGASST</sequence>
<dbReference type="InParanoid" id="A0A409WCD5"/>
<proteinExistence type="predicted"/>
<gene>
    <name evidence="1" type="ORF">CVT26_011799</name>
</gene>
<dbReference type="Proteomes" id="UP000284706">
    <property type="component" value="Unassembled WGS sequence"/>
</dbReference>
<reference evidence="1 2" key="1">
    <citation type="journal article" date="2018" name="Evol. Lett.">
        <title>Horizontal gene cluster transfer increased hallucinogenic mushroom diversity.</title>
        <authorList>
            <person name="Reynolds H.T."/>
            <person name="Vijayakumar V."/>
            <person name="Gluck-Thaler E."/>
            <person name="Korotkin H.B."/>
            <person name="Matheny P.B."/>
            <person name="Slot J.C."/>
        </authorList>
    </citation>
    <scope>NUCLEOTIDE SEQUENCE [LARGE SCALE GENOMIC DNA]</scope>
    <source>
        <strain evidence="1 2">SRW20</strain>
    </source>
</reference>
<keyword evidence="2" id="KW-1185">Reference proteome</keyword>